<reference evidence="3" key="1">
    <citation type="journal article" date="2019" name="Int. J. Syst. Evol. Microbiol.">
        <title>The Global Catalogue of Microorganisms (GCM) 10K type strain sequencing project: providing services to taxonomists for standard genome sequencing and annotation.</title>
        <authorList>
            <consortium name="The Broad Institute Genomics Platform"/>
            <consortium name="The Broad Institute Genome Sequencing Center for Infectious Disease"/>
            <person name="Wu L."/>
            <person name="Ma J."/>
        </authorList>
    </citation>
    <scope>NUCLEOTIDE SEQUENCE [LARGE SCALE GENOMIC DNA]</scope>
    <source>
        <strain evidence="3">JCM 14902</strain>
    </source>
</reference>
<accession>A0ABP5E5S5</accession>
<feature type="region of interest" description="Disordered" evidence="1">
    <location>
        <begin position="55"/>
        <end position="77"/>
    </location>
</feature>
<name>A0ABP5E5S5_9MICO</name>
<dbReference type="Proteomes" id="UP001500326">
    <property type="component" value="Unassembled WGS sequence"/>
</dbReference>
<protein>
    <submittedName>
        <fullName evidence="2">Uncharacterized protein</fullName>
    </submittedName>
</protein>
<comment type="caution">
    <text evidence="2">The sequence shown here is derived from an EMBL/GenBank/DDBJ whole genome shotgun (WGS) entry which is preliminary data.</text>
</comment>
<gene>
    <name evidence="2" type="ORF">GCM10009777_28230</name>
</gene>
<evidence type="ECO:0000256" key="1">
    <source>
        <dbReference type="SAM" id="MobiDB-lite"/>
    </source>
</evidence>
<evidence type="ECO:0000313" key="3">
    <source>
        <dbReference type="Proteomes" id="UP001500326"/>
    </source>
</evidence>
<proteinExistence type="predicted"/>
<keyword evidence="3" id="KW-1185">Reference proteome</keyword>
<evidence type="ECO:0000313" key="2">
    <source>
        <dbReference type="EMBL" id="GAA1991213.1"/>
    </source>
</evidence>
<dbReference type="RefSeq" id="WP_344063492.1">
    <property type="nucleotide sequence ID" value="NZ_BAAAOH010000001.1"/>
</dbReference>
<sequence>MSKRFTSVAIDEGGSVSMEVRMLEDATTLRFEVSANGHLAITRDVGFDGPDVWNGDARRGQPEVAASGATHQSVVSP</sequence>
<dbReference type="EMBL" id="BAAAOH010000001">
    <property type="protein sequence ID" value="GAA1991213.1"/>
    <property type="molecule type" value="Genomic_DNA"/>
</dbReference>
<organism evidence="2 3">
    <name type="scientific">Microbacterium pumilum</name>
    <dbReference type="NCBI Taxonomy" id="344165"/>
    <lineage>
        <taxon>Bacteria</taxon>
        <taxon>Bacillati</taxon>
        <taxon>Actinomycetota</taxon>
        <taxon>Actinomycetes</taxon>
        <taxon>Micrococcales</taxon>
        <taxon>Microbacteriaceae</taxon>
        <taxon>Microbacterium</taxon>
    </lineage>
</organism>